<proteinExistence type="predicted"/>
<accession>A0ABS7BV82</accession>
<dbReference type="InterPro" id="IPR014985">
    <property type="entry name" value="WbqC"/>
</dbReference>
<gene>
    <name evidence="1" type="ORF">K0U00_00400</name>
</gene>
<dbReference type="EMBL" id="JAHZIK010000003">
    <property type="protein sequence ID" value="MBW7452499.1"/>
    <property type="molecule type" value="Genomic_DNA"/>
</dbReference>
<dbReference type="Proteomes" id="UP001519887">
    <property type="component" value="Unassembled WGS sequence"/>
</dbReference>
<protein>
    <submittedName>
        <fullName evidence="1">WbqC family protein</fullName>
    </submittedName>
</protein>
<dbReference type="Pfam" id="PF08889">
    <property type="entry name" value="WbqC"/>
    <property type="match status" value="1"/>
</dbReference>
<organism evidence="1 2">
    <name type="scientific">Paenibacillus sepulcri</name>
    <dbReference type="NCBI Taxonomy" id="359917"/>
    <lineage>
        <taxon>Bacteria</taxon>
        <taxon>Bacillati</taxon>
        <taxon>Bacillota</taxon>
        <taxon>Bacilli</taxon>
        <taxon>Bacillales</taxon>
        <taxon>Paenibacillaceae</taxon>
        <taxon>Paenibacillus</taxon>
    </lineage>
</organism>
<dbReference type="RefSeq" id="WP_210038992.1">
    <property type="nucleotide sequence ID" value="NZ_JBHLVU010000043.1"/>
</dbReference>
<keyword evidence="2" id="KW-1185">Reference proteome</keyword>
<comment type="caution">
    <text evidence="1">The sequence shown here is derived from an EMBL/GenBank/DDBJ whole genome shotgun (WGS) entry which is preliminary data.</text>
</comment>
<name>A0ABS7BV82_9BACL</name>
<sequence>MIKAAIHQSQYIPWVPYIKKVASADIFIIMDNVQFQSNGVQNRNRIRNKAGQFWLTVPVTGNLADTIGEKRIVGRDWATKHWKSLQASYSKAPFWGMYRDELFQLYEQNCSTLLEVNQLFFTYLIKKMSITTKIIHLSDLNINAKKADLVLQACKDVNAEIYISGTGSKAYLNEEIFRQEGIRIDYQPSIPPSYDQFHGDFIDGLSIIDMLMNVRLEEIVAYVNTQ</sequence>
<evidence type="ECO:0000313" key="1">
    <source>
        <dbReference type="EMBL" id="MBW7452499.1"/>
    </source>
</evidence>
<reference evidence="1 2" key="1">
    <citation type="submission" date="2021-07" db="EMBL/GenBank/DDBJ databases">
        <title>Paenibacillus radiodurans sp. nov., isolated from the southeastern edge of Tengger Desert.</title>
        <authorList>
            <person name="Zhang G."/>
        </authorList>
    </citation>
    <scope>NUCLEOTIDE SEQUENCE [LARGE SCALE GENOMIC DNA]</scope>
    <source>
        <strain evidence="1 2">CCM 7311</strain>
    </source>
</reference>
<evidence type="ECO:0000313" key="2">
    <source>
        <dbReference type="Proteomes" id="UP001519887"/>
    </source>
</evidence>